<reference evidence="1 2" key="1">
    <citation type="submission" date="2019-11" db="EMBL/GenBank/DDBJ databases">
        <title>Agromyces kandeliae sp. nov., isolated from mangrove soil.</title>
        <authorList>
            <person name="Wang R."/>
        </authorList>
    </citation>
    <scope>NUCLEOTIDE SEQUENCE [LARGE SCALE GENOMIC DNA]</scope>
    <source>
        <strain evidence="1 2">JCM 11431</strain>
    </source>
</reference>
<dbReference type="EMBL" id="WODA01000025">
    <property type="protein sequence ID" value="MUN08649.1"/>
    <property type="molecule type" value="Genomic_DNA"/>
</dbReference>
<dbReference type="CDD" id="cd08916">
    <property type="entry name" value="TrHb3_P"/>
    <property type="match status" value="1"/>
</dbReference>
<dbReference type="AlphaFoldDB" id="A0A7C9HSS1"/>
<evidence type="ECO:0000313" key="1">
    <source>
        <dbReference type="EMBL" id="MUN08649.1"/>
    </source>
</evidence>
<dbReference type="GO" id="GO:0020037">
    <property type="term" value="F:heme binding"/>
    <property type="evidence" value="ECO:0007669"/>
    <property type="project" value="InterPro"/>
</dbReference>
<protein>
    <recommendedName>
        <fullName evidence="3">Hemoglobin</fullName>
    </recommendedName>
</protein>
<evidence type="ECO:0008006" key="3">
    <source>
        <dbReference type="Google" id="ProtNLM"/>
    </source>
</evidence>
<proteinExistence type="predicted"/>
<dbReference type="OrthoDB" id="25954at2"/>
<dbReference type="InterPro" id="IPR009050">
    <property type="entry name" value="Globin-like_sf"/>
</dbReference>
<dbReference type="InterPro" id="IPR012292">
    <property type="entry name" value="Globin/Proto"/>
</dbReference>
<keyword evidence="2" id="KW-1185">Reference proteome</keyword>
<evidence type="ECO:0000313" key="2">
    <source>
        <dbReference type="Proteomes" id="UP000480122"/>
    </source>
</evidence>
<sequence>MRDRDDIARLVREFYARAFADPLIGPIFTDIAHMDLEHHLPIMCDFWETVVFRAGIYRRNAFTLHEALNRRAPLGGAEFERWIELWTATVDDLFAGESAERAKAQARRIASSMRRRLAGGSGSALETIGTRERLAAAGEIDEVREAPAR</sequence>
<dbReference type="GO" id="GO:0019825">
    <property type="term" value="F:oxygen binding"/>
    <property type="evidence" value="ECO:0007669"/>
    <property type="project" value="InterPro"/>
</dbReference>
<dbReference type="Gene3D" id="1.10.490.10">
    <property type="entry name" value="Globins"/>
    <property type="match status" value="1"/>
</dbReference>
<dbReference type="SUPFAM" id="SSF46458">
    <property type="entry name" value="Globin-like"/>
    <property type="match status" value="1"/>
</dbReference>
<comment type="caution">
    <text evidence="1">The sequence shown here is derived from an EMBL/GenBank/DDBJ whole genome shotgun (WGS) entry which is preliminary data.</text>
</comment>
<organism evidence="1 2">
    <name type="scientific">Agromyces luteolus</name>
    <dbReference type="NCBI Taxonomy" id="88373"/>
    <lineage>
        <taxon>Bacteria</taxon>
        <taxon>Bacillati</taxon>
        <taxon>Actinomycetota</taxon>
        <taxon>Actinomycetes</taxon>
        <taxon>Micrococcales</taxon>
        <taxon>Microbacteriaceae</taxon>
        <taxon>Agromyces</taxon>
    </lineage>
</organism>
<accession>A0A7C9HSS1</accession>
<gene>
    <name evidence="1" type="ORF">GLX25_16195</name>
</gene>
<dbReference type="Proteomes" id="UP000480122">
    <property type="component" value="Unassembled WGS sequence"/>
</dbReference>
<name>A0A7C9HSS1_9MICO</name>